<evidence type="ECO:0008006" key="5">
    <source>
        <dbReference type="Google" id="ProtNLM"/>
    </source>
</evidence>
<evidence type="ECO:0000256" key="2">
    <source>
        <dbReference type="ARBA" id="ARBA00022737"/>
    </source>
</evidence>
<keyword evidence="2" id="KW-0677">Repeat</keyword>
<dbReference type="InterPro" id="IPR036322">
    <property type="entry name" value="WD40_repeat_dom_sf"/>
</dbReference>
<keyword evidence="1" id="KW-0853">WD repeat</keyword>
<accession>A0A0H5BYC1</accession>
<dbReference type="AlphaFoldDB" id="A0A0H5BYC1"/>
<evidence type="ECO:0000313" key="4">
    <source>
        <dbReference type="Proteomes" id="UP000038830"/>
    </source>
</evidence>
<organism evidence="3 4">
    <name type="scientific">Cyberlindnera jadinii (strain ATCC 18201 / CBS 1600 / BCRC 20928 / JCM 3617 / NBRC 0987 / NRRL Y-1542)</name>
    <name type="common">Torula yeast</name>
    <name type="synonym">Candida utilis</name>
    <dbReference type="NCBI Taxonomy" id="983966"/>
    <lineage>
        <taxon>Eukaryota</taxon>
        <taxon>Fungi</taxon>
        <taxon>Dikarya</taxon>
        <taxon>Ascomycota</taxon>
        <taxon>Saccharomycotina</taxon>
        <taxon>Saccharomycetes</taxon>
        <taxon>Phaffomycetales</taxon>
        <taxon>Phaffomycetaceae</taxon>
        <taxon>Cyberlindnera</taxon>
    </lineage>
</organism>
<gene>
    <name evidence="3" type="ORF">BN1211_0357</name>
</gene>
<protein>
    <recommendedName>
        <fullName evidence="5">WD40 repeat-like protein</fullName>
    </recommendedName>
</protein>
<dbReference type="GO" id="GO:0080008">
    <property type="term" value="C:Cul4-RING E3 ubiquitin ligase complex"/>
    <property type="evidence" value="ECO:0007669"/>
    <property type="project" value="TreeGrafter"/>
</dbReference>
<dbReference type="PANTHER" id="PTHR44472:SF1">
    <property type="entry name" value="DDB1 AND CUL4 ASSOCIATED FACTOR 4"/>
    <property type="match status" value="1"/>
</dbReference>
<dbReference type="InterPro" id="IPR052254">
    <property type="entry name" value="CUL4-DDB1_E3_ligase_receptor"/>
</dbReference>
<reference evidence="4" key="1">
    <citation type="journal article" date="2015" name="J. Biotechnol.">
        <title>The structure of the Cyberlindnera jadinii genome and its relation to Candida utilis analyzed by the occurrence of single nucleotide polymorphisms.</title>
        <authorList>
            <person name="Rupp O."/>
            <person name="Brinkrolf K."/>
            <person name="Buerth C."/>
            <person name="Kunigo M."/>
            <person name="Schneider J."/>
            <person name="Jaenicke S."/>
            <person name="Goesmann A."/>
            <person name="Puehler A."/>
            <person name="Jaeger K.-E."/>
            <person name="Ernst J.F."/>
        </authorList>
    </citation>
    <scope>NUCLEOTIDE SEQUENCE [LARGE SCALE GENOMIC DNA]</scope>
    <source>
        <strain evidence="4">ATCC 18201 / CBS 1600 / BCRC 20928 / JCM 3617 / NBRC 0987 / NRRL Y-1542</strain>
    </source>
</reference>
<name>A0A0H5BYC1_CYBJN</name>
<dbReference type="SUPFAM" id="SSF50978">
    <property type="entry name" value="WD40 repeat-like"/>
    <property type="match status" value="1"/>
</dbReference>
<evidence type="ECO:0000313" key="3">
    <source>
        <dbReference type="EMBL" id="CEP20478.1"/>
    </source>
</evidence>
<dbReference type="Proteomes" id="UP000038830">
    <property type="component" value="Unassembled WGS sequence"/>
</dbReference>
<dbReference type="Gene3D" id="2.130.10.10">
    <property type="entry name" value="YVTN repeat-like/Quinoprotein amine dehydrogenase"/>
    <property type="match status" value="1"/>
</dbReference>
<dbReference type="EMBL" id="CDQK01000001">
    <property type="protein sequence ID" value="CEP20478.1"/>
    <property type="molecule type" value="Genomic_DNA"/>
</dbReference>
<proteinExistence type="predicted"/>
<sequence length="413" mass="47606">MPQQVLQIPGFFFDPVKKRYFKVDTTSTLSHQYTDTNIKAQEEEQARKKKRLTQEQRTTMSFPKIYYDHLDVSNRLNFRKRTQAEKTIRRHLFDTIKVTNSIQTPSSVQLKSVNSFGTNNFIVSDLVNIHLYAGGHNDSNTCPESNPKLMLSRYDKNTSLLRSFDTFESSPLVIRTWLGSFDEPSEVEISSFTTDGELVGSKEIFSPRDSFNKSLYNTSTENLIICCNKSLKLYNMRDSTINSESVQFKGDALTIDNKDQFVHYVGFRNGDVRIWDLRSSQSKLISPFESSQVRSVINLKKAGEYGVICSSIGSNIKLLDLRMDKSPVRRSYRSNKNVYNVFGENMEMITDSEFFVQSKNLIEVFNVSDEEPMKVITEFEREGEPISFAKWMENYKSLYTLSNSGIQCYNSLK</sequence>
<dbReference type="PANTHER" id="PTHR44472">
    <property type="entry name" value="DDB1- AND CUL4-ASSOCIATED FACTOR 4-RELATED"/>
    <property type="match status" value="1"/>
</dbReference>
<dbReference type="InterPro" id="IPR015943">
    <property type="entry name" value="WD40/YVTN_repeat-like_dom_sf"/>
</dbReference>
<evidence type="ECO:0000256" key="1">
    <source>
        <dbReference type="ARBA" id="ARBA00022574"/>
    </source>
</evidence>